<gene>
    <name evidence="1" type="ORF">IPL58_05875</name>
</gene>
<evidence type="ECO:0000313" key="1">
    <source>
        <dbReference type="EMBL" id="MBK8523676.1"/>
    </source>
</evidence>
<dbReference type="AlphaFoldDB" id="A0A9D7PPU4"/>
<organism evidence="1 2">
    <name type="scientific">Candidatus Proximibacter danicus</name>
    <dbReference type="NCBI Taxonomy" id="2954365"/>
    <lineage>
        <taxon>Bacteria</taxon>
        <taxon>Pseudomonadati</taxon>
        <taxon>Pseudomonadota</taxon>
        <taxon>Betaproteobacteria</taxon>
        <taxon>Candidatus Proximibacter</taxon>
    </lineage>
</organism>
<comment type="caution">
    <text evidence="1">The sequence shown here is derived from an EMBL/GenBank/DDBJ whole genome shotgun (WGS) entry which is preliminary data.</text>
</comment>
<protein>
    <submittedName>
        <fullName evidence="1">Uncharacterized protein</fullName>
    </submittedName>
</protein>
<evidence type="ECO:0000313" key="2">
    <source>
        <dbReference type="Proteomes" id="UP000886689"/>
    </source>
</evidence>
<proteinExistence type="predicted"/>
<reference evidence="1" key="1">
    <citation type="submission" date="2020-10" db="EMBL/GenBank/DDBJ databases">
        <title>Connecting structure to function with the recovery of over 1000 high-quality activated sludge metagenome-assembled genomes encoding full-length rRNA genes using long-read sequencing.</title>
        <authorList>
            <person name="Singleton C.M."/>
            <person name="Petriglieri F."/>
            <person name="Kristensen J.M."/>
            <person name="Kirkegaard R.H."/>
            <person name="Michaelsen T.Y."/>
            <person name="Andersen M.H."/>
            <person name="Karst S.M."/>
            <person name="Dueholm M.S."/>
            <person name="Nielsen P.H."/>
            <person name="Albertsen M."/>
        </authorList>
    </citation>
    <scope>NUCLEOTIDE SEQUENCE</scope>
    <source>
        <strain evidence="1">Hirt_18-Q3-R61-65_BATAC.395</strain>
    </source>
</reference>
<dbReference type="EMBL" id="JADJUC010000004">
    <property type="protein sequence ID" value="MBK8523676.1"/>
    <property type="molecule type" value="Genomic_DNA"/>
</dbReference>
<accession>A0A9D7PPU4</accession>
<dbReference type="Proteomes" id="UP000886689">
    <property type="component" value="Unassembled WGS sequence"/>
</dbReference>
<name>A0A9D7PPU4_9PROT</name>
<sequence>MTPISLDTECRVAIAEDAESLASLHDRELTPRFLQRYARHASRNVSA</sequence>